<evidence type="ECO:0000313" key="2">
    <source>
        <dbReference type="EMBL" id="CAK7325079.1"/>
    </source>
</evidence>
<comment type="caution">
    <text evidence="2">The sequence shown here is derived from an EMBL/GenBank/DDBJ whole genome shotgun (WGS) entry which is preliminary data.</text>
</comment>
<name>A0AAV1QWR9_9ROSI</name>
<feature type="signal peptide" evidence="1">
    <location>
        <begin position="1"/>
        <end position="19"/>
    </location>
</feature>
<proteinExistence type="predicted"/>
<sequence length="100" mass="10847">MFLCSPWLCMGWSVVTLPGLPPMWTGGWGRVDRVDGRHESPYVAVAFHAAIGLASGIGARYGANITGAITDSGNRMYSCSRFSWASTFGSLDRTTRTKSR</sequence>
<evidence type="ECO:0008006" key="4">
    <source>
        <dbReference type="Google" id="ProtNLM"/>
    </source>
</evidence>
<keyword evidence="3" id="KW-1185">Reference proteome</keyword>
<accession>A0AAV1QWR9</accession>
<organism evidence="2 3">
    <name type="scientific">Dovyalis caffra</name>
    <dbReference type="NCBI Taxonomy" id="77055"/>
    <lineage>
        <taxon>Eukaryota</taxon>
        <taxon>Viridiplantae</taxon>
        <taxon>Streptophyta</taxon>
        <taxon>Embryophyta</taxon>
        <taxon>Tracheophyta</taxon>
        <taxon>Spermatophyta</taxon>
        <taxon>Magnoliopsida</taxon>
        <taxon>eudicotyledons</taxon>
        <taxon>Gunneridae</taxon>
        <taxon>Pentapetalae</taxon>
        <taxon>rosids</taxon>
        <taxon>fabids</taxon>
        <taxon>Malpighiales</taxon>
        <taxon>Salicaceae</taxon>
        <taxon>Flacourtieae</taxon>
        <taxon>Dovyalis</taxon>
    </lineage>
</organism>
<dbReference type="EMBL" id="CAWUPB010000844">
    <property type="protein sequence ID" value="CAK7325079.1"/>
    <property type="molecule type" value="Genomic_DNA"/>
</dbReference>
<evidence type="ECO:0000256" key="1">
    <source>
        <dbReference type="SAM" id="SignalP"/>
    </source>
</evidence>
<reference evidence="2 3" key="1">
    <citation type="submission" date="2024-01" db="EMBL/GenBank/DDBJ databases">
        <authorList>
            <person name="Waweru B."/>
        </authorList>
    </citation>
    <scope>NUCLEOTIDE SEQUENCE [LARGE SCALE GENOMIC DNA]</scope>
</reference>
<dbReference type="AlphaFoldDB" id="A0AAV1QWR9"/>
<evidence type="ECO:0000313" key="3">
    <source>
        <dbReference type="Proteomes" id="UP001314170"/>
    </source>
</evidence>
<dbReference type="Proteomes" id="UP001314170">
    <property type="component" value="Unassembled WGS sequence"/>
</dbReference>
<protein>
    <recommendedName>
        <fullName evidence="4">Secreted protein</fullName>
    </recommendedName>
</protein>
<feature type="chain" id="PRO_5043595209" description="Secreted protein" evidence="1">
    <location>
        <begin position="20"/>
        <end position="100"/>
    </location>
</feature>
<keyword evidence="1" id="KW-0732">Signal</keyword>
<gene>
    <name evidence="2" type="ORF">DCAF_LOCUS2751</name>
</gene>